<dbReference type="Proteomes" id="UP000601171">
    <property type="component" value="Unassembled WGS sequence"/>
</dbReference>
<comment type="caution">
    <text evidence="2">The sequence shown here is derived from an EMBL/GenBank/DDBJ whole genome shotgun (WGS) entry which is preliminary data.</text>
</comment>
<keyword evidence="1" id="KW-0812">Transmembrane</keyword>
<evidence type="ECO:0000313" key="3">
    <source>
        <dbReference type="Proteomes" id="UP000601171"/>
    </source>
</evidence>
<dbReference type="EMBL" id="JACRTG010000007">
    <property type="protein sequence ID" value="MBC8587053.1"/>
    <property type="molecule type" value="Genomic_DNA"/>
</dbReference>
<sequence>MKNDYGEYIIKSRLSTIQTPEYDISGEVHKQLKNKSYTRNSKKSLRLATIIGICMLLSTGVLAVTIPKFNKIISKLNPEIVPMLQPIESESEQNGIKMEVVAAYNDDEMAVIYLTLQDLTQDRLSPNTNLYDYSLSEGALFNSQIIDYDEETKTAAFRIQANGGENIDGKRLVLSVKSLLSDSVVFDGVETGVVLKDISRNNPETIALNMEHVSGGGGSMFDSWESKGNIQVLKAEQKNIKIPRIEFMYISNIGYIDDKLHIQTRWTGEGIDDHGYFYFTDTEGNDLQIRPSTVHFGIDELGNTMDRGDYIEYVFDLEGIDIEDIAMKGYFVSSGEQIKGNWEAKFKLQSVGQERKASCDLDFGTWQLNHLYASEIGVTLLGTGEYDVSQVPKIFINMSDGTMDEITFISSFTNNERIYLKAITDKPIDTTRIESISINGDIVKFE</sequence>
<name>A0A926IJV2_9FIRM</name>
<reference evidence="2" key="1">
    <citation type="submission" date="2020-08" db="EMBL/GenBank/DDBJ databases">
        <title>Genome public.</title>
        <authorList>
            <person name="Liu C."/>
            <person name="Sun Q."/>
        </authorList>
    </citation>
    <scope>NUCLEOTIDE SEQUENCE</scope>
    <source>
        <strain evidence="2">BX21</strain>
    </source>
</reference>
<organism evidence="2 3">
    <name type="scientific">Paratissierella segnis</name>
    <dbReference type="NCBI Taxonomy" id="2763679"/>
    <lineage>
        <taxon>Bacteria</taxon>
        <taxon>Bacillati</taxon>
        <taxon>Bacillota</taxon>
        <taxon>Tissierellia</taxon>
        <taxon>Tissierellales</taxon>
        <taxon>Tissierellaceae</taxon>
        <taxon>Paratissierella</taxon>
    </lineage>
</organism>
<keyword evidence="3" id="KW-1185">Reference proteome</keyword>
<proteinExistence type="predicted"/>
<keyword evidence="1" id="KW-1133">Transmembrane helix</keyword>
<gene>
    <name evidence="2" type="ORF">H8707_02200</name>
</gene>
<protein>
    <submittedName>
        <fullName evidence="2">DUF4179 domain-containing protein</fullName>
    </submittedName>
</protein>
<feature type="transmembrane region" description="Helical" evidence="1">
    <location>
        <begin position="45"/>
        <end position="66"/>
    </location>
</feature>
<keyword evidence="1" id="KW-0472">Membrane</keyword>
<dbReference type="RefSeq" id="WP_262428525.1">
    <property type="nucleotide sequence ID" value="NZ_JACRTG010000007.1"/>
</dbReference>
<evidence type="ECO:0000256" key="1">
    <source>
        <dbReference type="SAM" id="Phobius"/>
    </source>
</evidence>
<evidence type="ECO:0000313" key="2">
    <source>
        <dbReference type="EMBL" id="MBC8587053.1"/>
    </source>
</evidence>
<dbReference type="AlphaFoldDB" id="A0A926IJV2"/>
<accession>A0A926IJV2</accession>